<evidence type="ECO:0000313" key="4">
    <source>
        <dbReference type="Proteomes" id="UP001232992"/>
    </source>
</evidence>
<comment type="caution">
    <text evidence="3">The sequence shown here is derived from an EMBL/GenBank/DDBJ whole genome shotgun (WGS) entry which is preliminary data.</text>
</comment>
<reference evidence="3 4" key="1">
    <citation type="submission" date="2023-01" db="EMBL/GenBank/DDBJ databases">
        <title>Novel diversity within Roseofilum (Cyanobacteria; Desertifilaceae) from marine benthic mats with descriptions of four novel species.</title>
        <authorList>
            <person name="Wang Y."/>
            <person name="Berthold D.E."/>
            <person name="Hu J."/>
            <person name="Lefler F.W."/>
            <person name="Laughinghouse H.D. IV."/>
        </authorList>
    </citation>
    <scope>NUCLEOTIDE SEQUENCE [LARGE SCALE GENOMIC DNA]</scope>
    <source>
        <strain evidence="3 4">BLCC-M143</strain>
    </source>
</reference>
<organism evidence="3 4">
    <name type="scientific">Roseofilum casamattae BLCC-M143</name>
    <dbReference type="NCBI Taxonomy" id="3022442"/>
    <lineage>
        <taxon>Bacteria</taxon>
        <taxon>Bacillati</taxon>
        <taxon>Cyanobacteriota</taxon>
        <taxon>Cyanophyceae</taxon>
        <taxon>Desertifilales</taxon>
        <taxon>Desertifilaceae</taxon>
        <taxon>Roseofilum</taxon>
        <taxon>Roseofilum casamattae</taxon>
    </lineage>
</organism>
<feature type="region of interest" description="Disordered" evidence="2">
    <location>
        <begin position="1"/>
        <end position="41"/>
    </location>
</feature>
<accession>A0ABT7BS30</accession>
<evidence type="ECO:0000256" key="1">
    <source>
        <dbReference type="SAM" id="Coils"/>
    </source>
</evidence>
<proteinExistence type="predicted"/>
<name>A0ABT7BS30_9CYAN</name>
<dbReference type="EMBL" id="JAQOSQ010000001">
    <property type="protein sequence ID" value="MDJ1181994.1"/>
    <property type="molecule type" value="Genomic_DNA"/>
</dbReference>
<protein>
    <submittedName>
        <fullName evidence="3">Uncharacterized protein</fullName>
    </submittedName>
</protein>
<dbReference type="Proteomes" id="UP001232992">
    <property type="component" value="Unassembled WGS sequence"/>
</dbReference>
<evidence type="ECO:0000256" key="2">
    <source>
        <dbReference type="SAM" id="MobiDB-lite"/>
    </source>
</evidence>
<gene>
    <name evidence="3" type="ORF">PMH09_02185</name>
</gene>
<sequence length="188" mass="21378">MHVNPPVREMPYPPVQSAQTPMSRSPEGNLPGRSPRVSTQLPRFPKNKALRFTRHHNRAYPDRVADLLVSIGERSQQWQEQLAIVHQQIEILYNQGPILEAWLESTPKGRSVNRAGAEPLSSSYRLCGLDEQGNAWSRPCPPEEIAAASLAIHRYQQLRQFLNQKHMLEARLSQLAQSLMLLETQMAD</sequence>
<dbReference type="RefSeq" id="WP_283756643.1">
    <property type="nucleotide sequence ID" value="NZ_JAQOSQ010000001.1"/>
</dbReference>
<feature type="coiled-coil region" evidence="1">
    <location>
        <begin position="158"/>
        <end position="185"/>
    </location>
</feature>
<evidence type="ECO:0000313" key="3">
    <source>
        <dbReference type="EMBL" id="MDJ1181994.1"/>
    </source>
</evidence>
<keyword evidence="4" id="KW-1185">Reference proteome</keyword>
<keyword evidence="1" id="KW-0175">Coiled coil</keyword>